<keyword evidence="3" id="KW-1185">Reference proteome</keyword>
<keyword evidence="1" id="KW-0812">Transmembrane</keyword>
<gene>
    <name evidence="2" type="ORF">SISSUDRAFT_1067617</name>
</gene>
<feature type="transmembrane region" description="Helical" evidence="1">
    <location>
        <begin position="89"/>
        <end position="112"/>
    </location>
</feature>
<reference evidence="2 3" key="1">
    <citation type="journal article" date="2016" name="Mol. Biol. Evol.">
        <title>Comparative Genomics of Early-Diverging Mushroom-Forming Fungi Provides Insights into the Origins of Lignocellulose Decay Capabilities.</title>
        <authorList>
            <person name="Nagy L.G."/>
            <person name="Riley R."/>
            <person name="Tritt A."/>
            <person name="Adam C."/>
            <person name="Daum C."/>
            <person name="Floudas D."/>
            <person name="Sun H."/>
            <person name="Yadav J.S."/>
            <person name="Pangilinan J."/>
            <person name="Larsson K.H."/>
            <person name="Matsuura K."/>
            <person name="Barry K."/>
            <person name="Labutti K."/>
            <person name="Kuo R."/>
            <person name="Ohm R.A."/>
            <person name="Bhattacharya S.S."/>
            <person name="Shirouzu T."/>
            <person name="Yoshinaga Y."/>
            <person name="Martin F.M."/>
            <person name="Grigoriev I.V."/>
            <person name="Hibbett D.S."/>
        </authorList>
    </citation>
    <scope>NUCLEOTIDE SEQUENCE [LARGE SCALE GENOMIC DNA]</scope>
    <source>
        <strain evidence="2 3">HHB10207 ss-3</strain>
    </source>
</reference>
<keyword evidence="1" id="KW-0472">Membrane</keyword>
<feature type="transmembrane region" description="Helical" evidence="1">
    <location>
        <begin position="56"/>
        <end position="77"/>
    </location>
</feature>
<proteinExistence type="predicted"/>
<dbReference type="EMBL" id="KV428514">
    <property type="protein sequence ID" value="KZT31616.1"/>
    <property type="molecule type" value="Genomic_DNA"/>
</dbReference>
<keyword evidence="1" id="KW-1133">Transmembrane helix</keyword>
<sequence length="181" mass="20431">MTNIWSYAAIIFGIAGSLCGIRLTLAHRLNYEVPAASDVANYLANAWHQDFGFRPLAICFGLPLALLQWAIVCFGVRVATPAFASSETILAYGSLAISGLLMILIYSTLVLIKKAPNPFIGFCCLWRQWKKMVRRTHQKILTFCRIGGIRDDMSARSRERSRFLFPGWNRDRSRVSDRSLI</sequence>
<dbReference type="Proteomes" id="UP000076798">
    <property type="component" value="Unassembled WGS sequence"/>
</dbReference>
<name>A0A165WXE4_9AGAM</name>
<feature type="transmembrane region" description="Helical" evidence="1">
    <location>
        <begin position="6"/>
        <end position="25"/>
    </location>
</feature>
<organism evidence="2 3">
    <name type="scientific">Sistotremastrum suecicum HHB10207 ss-3</name>
    <dbReference type="NCBI Taxonomy" id="1314776"/>
    <lineage>
        <taxon>Eukaryota</taxon>
        <taxon>Fungi</taxon>
        <taxon>Dikarya</taxon>
        <taxon>Basidiomycota</taxon>
        <taxon>Agaricomycotina</taxon>
        <taxon>Agaricomycetes</taxon>
        <taxon>Sistotremastrales</taxon>
        <taxon>Sistotremastraceae</taxon>
        <taxon>Sistotremastrum</taxon>
    </lineage>
</organism>
<accession>A0A165WXE4</accession>
<evidence type="ECO:0000313" key="2">
    <source>
        <dbReference type="EMBL" id="KZT31616.1"/>
    </source>
</evidence>
<evidence type="ECO:0000313" key="3">
    <source>
        <dbReference type="Proteomes" id="UP000076798"/>
    </source>
</evidence>
<evidence type="ECO:0000256" key="1">
    <source>
        <dbReference type="SAM" id="Phobius"/>
    </source>
</evidence>
<protein>
    <submittedName>
        <fullName evidence="2">Uncharacterized protein</fullName>
    </submittedName>
</protein>
<dbReference type="AlphaFoldDB" id="A0A165WXE4"/>